<dbReference type="Proteomes" id="UP000429232">
    <property type="component" value="Chromosome"/>
</dbReference>
<dbReference type="SMART" id="SM00028">
    <property type="entry name" value="TPR"/>
    <property type="match status" value="4"/>
</dbReference>
<feature type="transmembrane region" description="Helical" evidence="8">
    <location>
        <begin position="419"/>
        <end position="439"/>
    </location>
</feature>
<keyword evidence="8" id="KW-1133">Transmembrane helix</keyword>
<dbReference type="EMBL" id="CP066775">
    <property type="protein sequence ID" value="QQL50819.1"/>
    <property type="molecule type" value="Genomic_DNA"/>
</dbReference>
<dbReference type="GO" id="GO:0000155">
    <property type="term" value="F:phosphorelay sensor kinase activity"/>
    <property type="evidence" value="ECO:0007669"/>
    <property type="project" value="InterPro"/>
</dbReference>
<keyword evidence="4" id="KW-0808">Transferase</keyword>
<dbReference type="InterPro" id="IPR036097">
    <property type="entry name" value="HisK_dim/P_sf"/>
</dbReference>
<dbReference type="InterPro" id="IPR050736">
    <property type="entry name" value="Sensor_HK_Regulatory"/>
</dbReference>
<evidence type="ECO:0000256" key="5">
    <source>
        <dbReference type="ARBA" id="ARBA00022777"/>
    </source>
</evidence>
<keyword evidence="6" id="KW-0902">Two-component regulatory system</keyword>
<dbReference type="FunFam" id="3.30.565.10:FF:000006">
    <property type="entry name" value="Sensor histidine kinase WalK"/>
    <property type="match status" value="1"/>
</dbReference>
<evidence type="ECO:0000256" key="2">
    <source>
        <dbReference type="ARBA" id="ARBA00012438"/>
    </source>
</evidence>
<feature type="domain" description="Histidine kinase" evidence="9">
    <location>
        <begin position="486"/>
        <end position="700"/>
    </location>
</feature>
<dbReference type="InterPro" id="IPR003594">
    <property type="entry name" value="HATPase_dom"/>
</dbReference>
<dbReference type="PROSITE" id="PS50109">
    <property type="entry name" value="HIS_KIN"/>
    <property type="match status" value="1"/>
</dbReference>
<dbReference type="InterPro" id="IPR005467">
    <property type="entry name" value="His_kinase_dom"/>
</dbReference>
<dbReference type="RefSeq" id="WP_157526681.1">
    <property type="nucleotide sequence ID" value="NZ_CP066775.1"/>
</dbReference>
<dbReference type="Gene3D" id="3.30.565.10">
    <property type="entry name" value="Histidine kinase-like ATPase, C-terminal domain"/>
    <property type="match status" value="1"/>
</dbReference>
<reference evidence="10 11" key="1">
    <citation type="submission" date="2020-12" db="EMBL/GenBank/DDBJ databases">
        <title>HMF7856_wgs.fasta genome submission.</title>
        <authorList>
            <person name="Kang H."/>
            <person name="Kim H."/>
            <person name="Joh K."/>
        </authorList>
    </citation>
    <scope>NUCLEOTIDE SEQUENCE [LARGE SCALE GENOMIC DNA]</scope>
    <source>
        <strain evidence="10 11">HMF7856</strain>
    </source>
</reference>
<dbReference type="KEGG" id="mgik:GO620_005000"/>
<keyword evidence="5" id="KW-0418">Kinase</keyword>
<dbReference type="SUPFAM" id="SSF47384">
    <property type="entry name" value="Homodimeric domain of signal transducing histidine kinase"/>
    <property type="match status" value="1"/>
</dbReference>
<dbReference type="SUPFAM" id="SSF48452">
    <property type="entry name" value="TPR-like"/>
    <property type="match status" value="1"/>
</dbReference>
<evidence type="ECO:0000256" key="8">
    <source>
        <dbReference type="SAM" id="Phobius"/>
    </source>
</evidence>
<dbReference type="PRINTS" id="PR00344">
    <property type="entry name" value="BCTRLSENSOR"/>
</dbReference>
<feature type="repeat" description="TPR" evidence="7">
    <location>
        <begin position="212"/>
        <end position="245"/>
    </location>
</feature>
<dbReference type="EC" id="2.7.13.3" evidence="2"/>
<dbReference type="PROSITE" id="PS50005">
    <property type="entry name" value="TPR"/>
    <property type="match status" value="1"/>
</dbReference>
<dbReference type="InterPro" id="IPR003661">
    <property type="entry name" value="HisK_dim/P_dom"/>
</dbReference>
<keyword evidence="8" id="KW-0472">Membrane</keyword>
<keyword evidence="8" id="KW-0812">Transmembrane</keyword>
<evidence type="ECO:0000256" key="3">
    <source>
        <dbReference type="ARBA" id="ARBA00022553"/>
    </source>
</evidence>
<evidence type="ECO:0000256" key="1">
    <source>
        <dbReference type="ARBA" id="ARBA00000085"/>
    </source>
</evidence>
<name>A0A6I4I377_9SPHI</name>
<dbReference type="Pfam" id="PF13176">
    <property type="entry name" value="TPR_7"/>
    <property type="match status" value="1"/>
</dbReference>
<evidence type="ECO:0000313" key="10">
    <source>
        <dbReference type="EMBL" id="QQL50819.1"/>
    </source>
</evidence>
<gene>
    <name evidence="10" type="ORF">GO620_005000</name>
</gene>
<dbReference type="InterPro" id="IPR036890">
    <property type="entry name" value="HATPase_C_sf"/>
</dbReference>
<dbReference type="PANTHER" id="PTHR43711:SF31">
    <property type="entry name" value="HISTIDINE KINASE"/>
    <property type="match status" value="1"/>
</dbReference>
<dbReference type="PANTHER" id="PTHR43711">
    <property type="entry name" value="TWO-COMPONENT HISTIDINE KINASE"/>
    <property type="match status" value="1"/>
</dbReference>
<accession>A0A6I4I377</accession>
<comment type="catalytic activity">
    <reaction evidence="1">
        <text>ATP + protein L-histidine = ADP + protein N-phospho-L-histidine.</text>
        <dbReference type="EC" id="2.7.13.3"/>
    </reaction>
</comment>
<evidence type="ECO:0000256" key="7">
    <source>
        <dbReference type="PROSITE-ProRule" id="PRU00339"/>
    </source>
</evidence>
<dbReference type="PROSITE" id="PS51257">
    <property type="entry name" value="PROKAR_LIPOPROTEIN"/>
    <property type="match status" value="1"/>
</dbReference>
<proteinExistence type="predicted"/>
<dbReference type="AlphaFoldDB" id="A0A6I4I377"/>
<keyword evidence="7" id="KW-0802">TPR repeat</keyword>
<dbReference type="SUPFAM" id="SSF55874">
    <property type="entry name" value="ATPase domain of HSP90 chaperone/DNA topoisomerase II/histidine kinase"/>
    <property type="match status" value="1"/>
</dbReference>
<dbReference type="Gene3D" id="1.25.40.10">
    <property type="entry name" value="Tetratricopeptide repeat domain"/>
    <property type="match status" value="1"/>
</dbReference>
<dbReference type="CDD" id="cd00075">
    <property type="entry name" value="HATPase"/>
    <property type="match status" value="1"/>
</dbReference>
<evidence type="ECO:0000256" key="6">
    <source>
        <dbReference type="ARBA" id="ARBA00023012"/>
    </source>
</evidence>
<dbReference type="InterPro" id="IPR019734">
    <property type="entry name" value="TPR_rpt"/>
</dbReference>
<protein>
    <recommendedName>
        <fullName evidence="2">histidine kinase</fullName>
        <ecNumber evidence="2">2.7.13.3</ecNumber>
    </recommendedName>
</protein>
<sequence>MLLTRAFLSPFYKNGFMLFCGMVLVFLIAACDKQANKSEDYTLQFKKIRDSAGKIAVKDPHKALQYLDSGFATIKNPTFDDRFRVKADHFFTKLKSDRNFRGALMSADSMLDFVGTNGGQQAHPADFAEANFAKGDAFYELRNYNDAYRYYFNGYIHGKKFFDKYVLSSYSYRMGMLTYQQQRFALSATFFKESFEQAEPYTSTFPIFFRNQEVLDNLGIVYRDMEKTDSALIYFDKTLAYLDENAARFKPQAKSIEVAKAVVFGNQADIYVKRGAYDTAEKLYKNSIAINLETTGDNSDAMLTEIKLAKVYRDQHRAEDLQQLLDSLHTQLEAIPAEKKTDDNKKVEADWFLLKSNLFERQNKLDLALRYNQRYNQLKDSVAENSRKIKEMSVTDSFENYDKQNQIDTLTRYNRLQKIYLLVTVLAGLLALVVIFMIYRNWLRSKREINIVSNLNKEVLKQKGDLEQTLNRLNESSREKDRIVHTVAHDLRNPLGGIASLANIMSEDELDEEMKEYVDLIKETADNSLQLINEIFEATDVGIGVVELLPVEVNSLLHNVAELLRFKAAEKHQKVILRQLAIDRNIWGSREKLWRVLSNLMVNAIKFSPAHTQIILEAQDMGKEIMICVRDNGIGIPADIKPKIFNMFTEAKRLGTMGEKSFGLGLSICKQIIEKHGGRIWVDDNPGGGSVFCIALQKAV</sequence>
<organism evidence="10 11">
    <name type="scientific">Mucilaginibacter ginkgonis</name>
    <dbReference type="NCBI Taxonomy" id="2682091"/>
    <lineage>
        <taxon>Bacteria</taxon>
        <taxon>Pseudomonadati</taxon>
        <taxon>Bacteroidota</taxon>
        <taxon>Sphingobacteriia</taxon>
        <taxon>Sphingobacteriales</taxon>
        <taxon>Sphingobacteriaceae</taxon>
        <taxon>Mucilaginibacter</taxon>
    </lineage>
</organism>
<evidence type="ECO:0000256" key="4">
    <source>
        <dbReference type="ARBA" id="ARBA00022679"/>
    </source>
</evidence>
<dbReference type="InterPro" id="IPR011990">
    <property type="entry name" value="TPR-like_helical_dom_sf"/>
</dbReference>
<dbReference type="InterPro" id="IPR004358">
    <property type="entry name" value="Sig_transdc_His_kin-like_C"/>
</dbReference>
<dbReference type="Pfam" id="PF02518">
    <property type="entry name" value="HATPase_c"/>
    <property type="match status" value="1"/>
</dbReference>
<dbReference type="CDD" id="cd00082">
    <property type="entry name" value="HisKA"/>
    <property type="match status" value="1"/>
</dbReference>
<dbReference type="Pfam" id="PF00512">
    <property type="entry name" value="HisKA"/>
    <property type="match status" value="1"/>
</dbReference>
<dbReference type="SMART" id="SM00387">
    <property type="entry name" value="HATPase_c"/>
    <property type="match status" value="1"/>
</dbReference>
<keyword evidence="3" id="KW-0597">Phosphoprotein</keyword>
<evidence type="ECO:0000259" key="9">
    <source>
        <dbReference type="PROSITE" id="PS50109"/>
    </source>
</evidence>
<dbReference type="Gene3D" id="1.10.287.130">
    <property type="match status" value="1"/>
</dbReference>
<keyword evidence="11" id="KW-1185">Reference proteome</keyword>
<evidence type="ECO:0000313" key="11">
    <source>
        <dbReference type="Proteomes" id="UP000429232"/>
    </source>
</evidence>
<dbReference type="SMART" id="SM00388">
    <property type="entry name" value="HisKA"/>
    <property type="match status" value="1"/>
</dbReference>